<name>A0A5E4TEU0_9BURK</name>
<dbReference type="CDD" id="cd00165">
    <property type="entry name" value="S4"/>
    <property type="match status" value="1"/>
</dbReference>
<dbReference type="Pfam" id="PF01479">
    <property type="entry name" value="S4"/>
    <property type="match status" value="1"/>
</dbReference>
<reference evidence="7 8" key="1">
    <citation type="submission" date="2019-08" db="EMBL/GenBank/DDBJ databases">
        <authorList>
            <person name="Peeters C."/>
        </authorList>
    </citation>
    <scope>NUCLEOTIDE SEQUENCE [LARGE SCALE GENOMIC DNA]</scope>
    <source>
        <strain evidence="7 8">LMG 31107</strain>
    </source>
</reference>
<feature type="compositionally biased region" description="Basic residues" evidence="5">
    <location>
        <begin position="119"/>
        <end position="128"/>
    </location>
</feature>
<dbReference type="EMBL" id="CABPRY010000002">
    <property type="protein sequence ID" value="VVD85792.1"/>
    <property type="molecule type" value="Genomic_DNA"/>
</dbReference>
<accession>A0A5E4TEU0</accession>
<dbReference type="AlphaFoldDB" id="A0A5E4TEU0"/>
<evidence type="ECO:0000313" key="8">
    <source>
        <dbReference type="Proteomes" id="UP000396788"/>
    </source>
</evidence>
<evidence type="ECO:0000259" key="6">
    <source>
        <dbReference type="SMART" id="SM00363"/>
    </source>
</evidence>
<keyword evidence="3" id="KW-0238">DNA-binding</keyword>
<dbReference type="GO" id="GO:0003677">
    <property type="term" value="F:DNA binding"/>
    <property type="evidence" value="ECO:0007669"/>
    <property type="project" value="UniProtKB-KW"/>
</dbReference>
<keyword evidence="2 4" id="KW-0694">RNA-binding</keyword>
<feature type="region of interest" description="Disordered" evidence="5">
    <location>
        <begin position="100"/>
        <end position="134"/>
    </location>
</feature>
<proteinExistence type="inferred from homology"/>
<evidence type="ECO:0000256" key="3">
    <source>
        <dbReference type="ARBA" id="ARBA00023125"/>
    </source>
</evidence>
<organism evidence="7 8">
    <name type="scientific">Pandoraea cepalis</name>
    <dbReference type="NCBI Taxonomy" id="2508294"/>
    <lineage>
        <taxon>Bacteria</taxon>
        <taxon>Pseudomonadati</taxon>
        <taxon>Pseudomonadota</taxon>
        <taxon>Betaproteobacteria</taxon>
        <taxon>Burkholderiales</taxon>
        <taxon>Burkholderiaceae</taxon>
        <taxon>Pandoraea</taxon>
    </lineage>
</organism>
<evidence type="ECO:0000313" key="7">
    <source>
        <dbReference type="EMBL" id="VVD85792.1"/>
    </source>
</evidence>
<dbReference type="PIRSF" id="PIRSF016821">
    <property type="entry name" value="HSP15"/>
    <property type="match status" value="1"/>
</dbReference>
<dbReference type="GO" id="GO:0034605">
    <property type="term" value="P:cellular response to heat"/>
    <property type="evidence" value="ECO:0007669"/>
    <property type="project" value="InterPro"/>
</dbReference>
<dbReference type="InterPro" id="IPR036986">
    <property type="entry name" value="S4_RNA-bd_sf"/>
</dbReference>
<dbReference type="GO" id="GO:0043023">
    <property type="term" value="F:ribosomal large subunit binding"/>
    <property type="evidence" value="ECO:0007669"/>
    <property type="project" value="InterPro"/>
</dbReference>
<evidence type="ECO:0000256" key="1">
    <source>
        <dbReference type="ARBA" id="ARBA00008396"/>
    </source>
</evidence>
<dbReference type="RefSeq" id="WP_130026884.1">
    <property type="nucleotide sequence ID" value="NZ_CABPRY010000002.1"/>
</dbReference>
<protein>
    <submittedName>
        <fullName evidence="7">RNA-binding S4 domain-containing protein</fullName>
    </submittedName>
</protein>
<dbReference type="Proteomes" id="UP000396788">
    <property type="component" value="Unassembled WGS sequence"/>
</dbReference>
<dbReference type="SUPFAM" id="SSF55174">
    <property type="entry name" value="Alpha-L RNA-binding motif"/>
    <property type="match status" value="1"/>
</dbReference>
<dbReference type="GO" id="GO:0003727">
    <property type="term" value="F:single-stranded RNA binding"/>
    <property type="evidence" value="ECO:0007669"/>
    <property type="project" value="InterPro"/>
</dbReference>
<dbReference type="InterPro" id="IPR002942">
    <property type="entry name" value="S4_RNA-bd"/>
</dbReference>
<dbReference type="Gene3D" id="3.10.290.10">
    <property type="entry name" value="RNA-binding S4 domain"/>
    <property type="match status" value="1"/>
</dbReference>
<sequence>MTVKVDDSPQAATRIDKWLWAARFFKTRSLATQAVERGRVLCNEARVKPSRDVRPGDLVSVDNGSTRWDVRVKAIAEVRGSAPVAQSLYEETEASVRARADASERRRLFQEPAAQLHGRPTKRDRRRLGGVGEL</sequence>
<dbReference type="SMART" id="SM00363">
    <property type="entry name" value="S4"/>
    <property type="match status" value="1"/>
</dbReference>
<dbReference type="InterPro" id="IPR025708">
    <property type="entry name" value="HSP15"/>
</dbReference>
<feature type="domain" description="RNA-binding S4" evidence="6">
    <location>
        <begin position="13"/>
        <end position="80"/>
    </location>
</feature>
<gene>
    <name evidence="7" type="ORF">PCE31107_01369</name>
</gene>
<dbReference type="PROSITE" id="PS50889">
    <property type="entry name" value="S4"/>
    <property type="match status" value="1"/>
</dbReference>
<evidence type="ECO:0000256" key="5">
    <source>
        <dbReference type="SAM" id="MobiDB-lite"/>
    </source>
</evidence>
<comment type="similarity">
    <text evidence="1">Belongs to the HSP15 family.</text>
</comment>
<evidence type="ECO:0000256" key="2">
    <source>
        <dbReference type="ARBA" id="ARBA00022884"/>
    </source>
</evidence>
<feature type="compositionally biased region" description="Basic and acidic residues" evidence="5">
    <location>
        <begin position="100"/>
        <end position="109"/>
    </location>
</feature>
<evidence type="ECO:0000256" key="4">
    <source>
        <dbReference type="PROSITE-ProRule" id="PRU00182"/>
    </source>
</evidence>